<proteinExistence type="inferred from homology"/>
<evidence type="ECO:0000313" key="9">
    <source>
        <dbReference type="EMBL" id="AQS38925.1"/>
    </source>
</evidence>
<evidence type="ECO:0000256" key="1">
    <source>
        <dbReference type="ARBA" id="ARBA00004418"/>
    </source>
</evidence>
<dbReference type="InterPro" id="IPR013974">
    <property type="entry name" value="SAF"/>
</dbReference>
<comment type="subcellular location">
    <subcellularLocation>
        <location evidence="1 7">Periplasm</location>
    </subcellularLocation>
</comment>
<keyword evidence="9" id="KW-0969">Cilium</keyword>
<dbReference type="NCBIfam" id="TIGR03170">
    <property type="entry name" value="flgA_cterm"/>
    <property type="match status" value="1"/>
</dbReference>
<evidence type="ECO:0000313" key="10">
    <source>
        <dbReference type="Proteomes" id="UP000189545"/>
    </source>
</evidence>
<gene>
    <name evidence="9" type="ORF">Sps_03808</name>
</gene>
<feature type="domain" description="SAF" evidence="8">
    <location>
        <begin position="112"/>
        <end position="174"/>
    </location>
</feature>
<evidence type="ECO:0000256" key="2">
    <source>
        <dbReference type="ARBA" id="ARBA00010474"/>
    </source>
</evidence>
<reference evidence="9 10" key="1">
    <citation type="submission" date="2016-03" db="EMBL/GenBank/DDBJ databases">
        <title>Complete genome sequence of Shewanella psychrophila WP2, a deep sea bacterium isolated from west Pacific sediment.</title>
        <authorList>
            <person name="Xu G."/>
            <person name="Jian H."/>
        </authorList>
    </citation>
    <scope>NUCLEOTIDE SEQUENCE [LARGE SCALE GENOMIC DNA]</scope>
    <source>
        <strain evidence="9 10">WP2</strain>
    </source>
</reference>
<accession>A0A1S6HTQ4</accession>
<dbReference type="Proteomes" id="UP000189545">
    <property type="component" value="Chromosome"/>
</dbReference>
<keyword evidence="10" id="KW-1185">Reference proteome</keyword>
<dbReference type="OrthoDB" id="5729023at2"/>
<name>A0A1S6HTQ4_9GAMM</name>
<dbReference type="Pfam" id="PF13144">
    <property type="entry name" value="ChapFlgA"/>
    <property type="match status" value="1"/>
</dbReference>
<keyword evidence="5 7" id="KW-0574">Periplasm</keyword>
<comment type="similarity">
    <text evidence="2 7">Belongs to the FlgA family.</text>
</comment>
<dbReference type="InterPro" id="IPR041231">
    <property type="entry name" value="FlgA_N"/>
</dbReference>
<evidence type="ECO:0000256" key="4">
    <source>
        <dbReference type="ARBA" id="ARBA00022729"/>
    </source>
</evidence>
<evidence type="ECO:0000256" key="6">
    <source>
        <dbReference type="ARBA" id="ARBA00025643"/>
    </source>
</evidence>
<dbReference type="PANTHER" id="PTHR36307:SF1">
    <property type="entry name" value="FLAGELLA BASAL BODY P-RING FORMATION PROTEIN FLGA"/>
    <property type="match status" value="1"/>
</dbReference>
<dbReference type="KEGG" id="spsw:Sps_03808"/>
<dbReference type="Gene3D" id="2.30.30.760">
    <property type="match status" value="1"/>
</dbReference>
<keyword evidence="9" id="KW-0966">Cell projection</keyword>
<keyword evidence="7" id="KW-1005">Bacterial flagellum biogenesis</keyword>
<dbReference type="SMART" id="SM00858">
    <property type="entry name" value="SAF"/>
    <property type="match status" value="1"/>
</dbReference>
<protein>
    <recommendedName>
        <fullName evidence="3 7">Flagella basal body P-ring formation protein FlgA</fullName>
    </recommendedName>
</protein>
<comment type="function">
    <text evidence="6 7">Involved in the assembly process of the P-ring formation. It may associate with FlgF on the rod constituting a structure essential for the P-ring assembly or may act as a modulator protein for the P-ring assembly.</text>
</comment>
<keyword evidence="4 7" id="KW-0732">Signal</keyword>
<dbReference type="CDD" id="cd11614">
    <property type="entry name" value="SAF_CpaB_FlgA_like"/>
    <property type="match status" value="1"/>
</dbReference>
<dbReference type="AlphaFoldDB" id="A0A1S6HTQ4"/>
<evidence type="ECO:0000256" key="5">
    <source>
        <dbReference type="ARBA" id="ARBA00022764"/>
    </source>
</evidence>
<feature type="signal peptide" evidence="7">
    <location>
        <begin position="1"/>
        <end position="22"/>
    </location>
</feature>
<dbReference type="PANTHER" id="PTHR36307">
    <property type="entry name" value="FLAGELLA BASAL BODY P-RING FORMATION PROTEIN FLGA"/>
    <property type="match status" value="1"/>
</dbReference>
<dbReference type="RefSeq" id="WP_077753898.1">
    <property type="nucleotide sequence ID" value="NZ_CP014782.1"/>
</dbReference>
<dbReference type="STRING" id="225848.Sps_03808"/>
<dbReference type="GO" id="GO:0042597">
    <property type="term" value="C:periplasmic space"/>
    <property type="evidence" value="ECO:0007669"/>
    <property type="project" value="UniProtKB-SubCell"/>
</dbReference>
<dbReference type="InterPro" id="IPR039246">
    <property type="entry name" value="Flagellar_FlgA"/>
</dbReference>
<keyword evidence="9" id="KW-0282">Flagellum</keyword>
<organism evidence="9 10">
    <name type="scientific">Shewanella psychrophila</name>
    <dbReference type="NCBI Taxonomy" id="225848"/>
    <lineage>
        <taxon>Bacteria</taxon>
        <taxon>Pseudomonadati</taxon>
        <taxon>Pseudomonadota</taxon>
        <taxon>Gammaproteobacteria</taxon>
        <taxon>Alteromonadales</taxon>
        <taxon>Shewanellaceae</taxon>
        <taxon>Shewanella</taxon>
    </lineage>
</organism>
<evidence type="ECO:0000259" key="8">
    <source>
        <dbReference type="SMART" id="SM00858"/>
    </source>
</evidence>
<dbReference type="GO" id="GO:0044780">
    <property type="term" value="P:bacterial-type flagellum assembly"/>
    <property type="evidence" value="ECO:0007669"/>
    <property type="project" value="InterPro"/>
</dbReference>
<dbReference type="Gene3D" id="3.90.1210.10">
    <property type="entry name" value="Antifreeze-like/N-acetylneuraminic acid synthase C-terminal domain"/>
    <property type="match status" value="1"/>
</dbReference>
<evidence type="ECO:0000256" key="7">
    <source>
        <dbReference type="RuleBase" id="RU362063"/>
    </source>
</evidence>
<feature type="chain" id="PRO_5011834350" description="Flagella basal body P-ring formation protein FlgA" evidence="7">
    <location>
        <begin position="23"/>
        <end position="234"/>
    </location>
</feature>
<dbReference type="InterPro" id="IPR017585">
    <property type="entry name" value="SAF_FlgA"/>
</dbReference>
<sequence length="234" mass="25898">MKVKYVLFSLIFLSNHALSTQAASVPSLSAISQLAIGAVEKKIDVASHARVNITPQSLDTRLKPPSCFPPITAELASNRAIKRNNTVKITCKSPQLQYPWQIFISVRVDILYPVVVARATLGPGDLIAKGDIVVKYVEQTLLRGQQFNTLDEVVGTRVKRRMAPDQPIFSNNLCFVCKGDSVSIFARTDNFEIKTVGEALQDGNLGDRIRIKNTYSNKRVDARVIDVGKVEVRM</sequence>
<dbReference type="Pfam" id="PF17656">
    <property type="entry name" value="ChapFlgA_N"/>
    <property type="match status" value="1"/>
</dbReference>
<dbReference type="EMBL" id="CP014782">
    <property type="protein sequence ID" value="AQS38925.1"/>
    <property type="molecule type" value="Genomic_DNA"/>
</dbReference>
<evidence type="ECO:0000256" key="3">
    <source>
        <dbReference type="ARBA" id="ARBA00014754"/>
    </source>
</evidence>